<dbReference type="EMBL" id="SIHJ01000001">
    <property type="protein sequence ID" value="TWT36003.1"/>
    <property type="molecule type" value="Genomic_DNA"/>
</dbReference>
<comment type="caution">
    <text evidence="4">The sequence shown here is derived from an EMBL/GenBank/DDBJ whole genome shotgun (WGS) entry which is preliminary data.</text>
</comment>
<dbReference type="GO" id="GO:0008270">
    <property type="term" value="F:zinc ion binding"/>
    <property type="evidence" value="ECO:0007669"/>
    <property type="project" value="UniProtKB-KW"/>
</dbReference>
<proteinExistence type="predicted"/>
<feature type="domain" description="SWIM-type" evidence="3">
    <location>
        <begin position="54"/>
        <end position="87"/>
    </location>
</feature>
<dbReference type="PROSITE" id="PS50966">
    <property type="entry name" value="ZF_SWIM"/>
    <property type="match status" value="1"/>
</dbReference>
<evidence type="ECO:0000313" key="5">
    <source>
        <dbReference type="Proteomes" id="UP000316714"/>
    </source>
</evidence>
<evidence type="ECO:0000313" key="4">
    <source>
        <dbReference type="EMBL" id="TWT36003.1"/>
    </source>
</evidence>
<keyword evidence="1" id="KW-0863">Zinc-finger</keyword>
<dbReference type="OrthoDB" id="9816340at2"/>
<gene>
    <name evidence="4" type="ORF">KOR34_09000</name>
</gene>
<keyword evidence="5" id="KW-1185">Reference proteome</keyword>
<sequence length="455" mass="49180">MANGWTNQQVLDLAPDAASVKAGRSQSQVSKWPVLGAAERALWGEVKGSGKKPYQVCVDLHGPAFKCSCPSRKFPCKHSIGLMLIYADQADCLTEGEAPDWVGGWLTERDQRAERQVAKAQAASDKPVDEKAQAKRAARREDRVRSGVEQLGVLLTDIARQGLAWAHAQPYSFWDGAASRLVDAQAPGLARLVRELGDVAGSGARWQPRFLSRLGRLHLAVNAYARLDRLPDATKDDLRTIIGWTVSKERLAGLTIESGRWCVAAQRTEQEDRLTVQKTWLVRVSDGRPALLLDFTAAGQPATVAPPVGSSIQADLTYYPGTLGVRAVIASQQVAAKAAEWPGLDGVELVRERFADALALNPWLEQLPVCVAGVRLAPPGSGDGRWSIVDRDGALLSLGTGRRDYWPLLSASGGGEMTVFGEWDGDRLSPLAVWTDGVCYTVSDRAHPAPIARVA</sequence>
<evidence type="ECO:0000259" key="3">
    <source>
        <dbReference type="PROSITE" id="PS50966"/>
    </source>
</evidence>
<organism evidence="4 5">
    <name type="scientific">Posidoniimonas corsicana</name>
    <dbReference type="NCBI Taxonomy" id="1938618"/>
    <lineage>
        <taxon>Bacteria</taxon>
        <taxon>Pseudomonadati</taxon>
        <taxon>Planctomycetota</taxon>
        <taxon>Planctomycetia</taxon>
        <taxon>Pirellulales</taxon>
        <taxon>Lacipirellulaceae</taxon>
        <taxon>Posidoniimonas</taxon>
    </lineage>
</organism>
<dbReference type="Proteomes" id="UP000316714">
    <property type="component" value="Unassembled WGS sequence"/>
</dbReference>
<evidence type="ECO:0000256" key="2">
    <source>
        <dbReference type="SAM" id="MobiDB-lite"/>
    </source>
</evidence>
<reference evidence="4 5" key="1">
    <citation type="submission" date="2019-02" db="EMBL/GenBank/DDBJ databases">
        <title>Deep-cultivation of Planctomycetes and their phenomic and genomic characterization uncovers novel biology.</title>
        <authorList>
            <person name="Wiegand S."/>
            <person name="Jogler M."/>
            <person name="Boedeker C."/>
            <person name="Pinto D."/>
            <person name="Vollmers J."/>
            <person name="Rivas-Marin E."/>
            <person name="Kohn T."/>
            <person name="Peeters S.H."/>
            <person name="Heuer A."/>
            <person name="Rast P."/>
            <person name="Oberbeckmann S."/>
            <person name="Bunk B."/>
            <person name="Jeske O."/>
            <person name="Meyerdierks A."/>
            <person name="Storesund J.E."/>
            <person name="Kallscheuer N."/>
            <person name="Luecker S."/>
            <person name="Lage O.M."/>
            <person name="Pohl T."/>
            <person name="Merkel B.J."/>
            <person name="Hornburger P."/>
            <person name="Mueller R.-W."/>
            <person name="Bruemmer F."/>
            <person name="Labrenz M."/>
            <person name="Spormann A.M."/>
            <person name="Op Den Camp H."/>
            <person name="Overmann J."/>
            <person name="Amann R."/>
            <person name="Jetten M.S.M."/>
            <person name="Mascher T."/>
            <person name="Medema M.H."/>
            <person name="Devos D.P."/>
            <person name="Kaster A.-K."/>
            <person name="Ovreas L."/>
            <person name="Rohde M."/>
            <person name="Galperin M.Y."/>
            <person name="Jogler C."/>
        </authorList>
    </citation>
    <scope>NUCLEOTIDE SEQUENCE [LARGE SCALE GENOMIC DNA]</scope>
    <source>
        <strain evidence="4 5">KOR34</strain>
    </source>
</reference>
<feature type="region of interest" description="Disordered" evidence="2">
    <location>
        <begin position="121"/>
        <end position="141"/>
    </location>
</feature>
<accession>A0A5C5VDC3</accession>
<evidence type="ECO:0000256" key="1">
    <source>
        <dbReference type="PROSITE-ProRule" id="PRU00325"/>
    </source>
</evidence>
<dbReference type="InterPro" id="IPR007527">
    <property type="entry name" value="Znf_SWIM"/>
</dbReference>
<dbReference type="RefSeq" id="WP_146562574.1">
    <property type="nucleotide sequence ID" value="NZ_SIHJ01000001.1"/>
</dbReference>
<dbReference type="AlphaFoldDB" id="A0A5C5VDC3"/>
<name>A0A5C5VDC3_9BACT</name>
<dbReference type="Pfam" id="PF04434">
    <property type="entry name" value="SWIM"/>
    <property type="match status" value="1"/>
</dbReference>
<protein>
    <recommendedName>
        <fullName evidence="3">SWIM-type domain-containing protein</fullName>
    </recommendedName>
</protein>
<keyword evidence="1" id="KW-0479">Metal-binding</keyword>
<keyword evidence="1" id="KW-0862">Zinc</keyword>
<feature type="compositionally biased region" description="Basic and acidic residues" evidence="2">
    <location>
        <begin position="126"/>
        <end position="141"/>
    </location>
</feature>